<dbReference type="CDD" id="cd00865">
    <property type="entry name" value="PEBP_bact_arch"/>
    <property type="match status" value="1"/>
</dbReference>
<sequence length="160" mass="17741">MAFMLESPAFPNGGSIPRKYAREGANLSPPLRWKEAPPETRSFALIVEDPDAPSGVFRHWAIYNIDRQRDQLPEGTTRGAKTESLGHGVNDFGNAHYDGPQPPRGHGIHHYHFRLAALDVETLKLGEGARVDAVWARARPHIIAEAELIGTFESSQPNDR</sequence>
<dbReference type="OrthoDB" id="9797506at2"/>
<evidence type="ECO:0000313" key="1">
    <source>
        <dbReference type="EMBL" id="QCI65850.1"/>
    </source>
</evidence>
<proteinExistence type="predicted"/>
<dbReference type="AlphaFoldDB" id="A0A4D7B6K6"/>
<dbReference type="PANTHER" id="PTHR30289">
    <property type="entry name" value="UNCHARACTERIZED PROTEIN YBCL-RELATED"/>
    <property type="match status" value="1"/>
</dbReference>
<gene>
    <name evidence="1" type="ORF">E8M01_17510</name>
</gene>
<dbReference type="RefSeq" id="WP_136961296.1">
    <property type="nucleotide sequence ID" value="NZ_CP039690.1"/>
</dbReference>
<dbReference type="NCBIfam" id="TIGR00481">
    <property type="entry name" value="YbhB/YbcL family Raf kinase inhibitor-like protein"/>
    <property type="match status" value="1"/>
</dbReference>
<dbReference type="EMBL" id="CP039690">
    <property type="protein sequence ID" value="QCI65850.1"/>
    <property type="molecule type" value="Genomic_DNA"/>
</dbReference>
<dbReference type="InterPro" id="IPR008914">
    <property type="entry name" value="PEBP"/>
</dbReference>
<dbReference type="Gene3D" id="3.90.280.10">
    <property type="entry name" value="PEBP-like"/>
    <property type="match status" value="1"/>
</dbReference>
<dbReference type="Proteomes" id="UP000298781">
    <property type="component" value="Chromosome"/>
</dbReference>
<reference evidence="1 2" key="1">
    <citation type="submission" date="2019-04" db="EMBL/GenBank/DDBJ databases">
        <title>Phreatobacter aquaticus sp. nov.</title>
        <authorList>
            <person name="Choi A."/>
        </authorList>
    </citation>
    <scope>NUCLEOTIDE SEQUENCE [LARGE SCALE GENOMIC DNA]</scope>
    <source>
        <strain evidence="1 2">KCTC 52518</strain>
    </source>
</reference>
<evidence type="ECO:0000313" key="2">
    <source>
        <dbReference type="Proteomes" id="UP000298781"/>
    </source>
</evidence>
<protein>
    <submittedName>
        <fullName evidence="1">YbhB/YbcL family Raf kinase inhibitor-like protein</fullName>
    </submittedName>
</protein>
<name>A0A4D7B6K6_9HYPH</name>
<dbReference type="PANTHER" id="PTHR30289:SF1">
    <property type="entry name" value="PEBP (PHOSPHATIDYLETHANOLAMINE-BINDING PROTEIN) FAMILY PROTEIN"/>
    <property type="match status" value="1"/>
</dbReference>
<organism evidence="1 2">
    <name type="scientific">Phreatobacter stygius</name>
    <dbReference type="NCBI Taxonomy" id="1940610"/>
    <lineage>
        <taxon>Bacteria</taxon>
        <taxon>Pseudomonadati</taxon>
        <taxon>Pseudomonadota</taxon>
        <taxon>Alphaproteobacteria</taxon>
        <taxon>Hyphomicrobiales</taxon>
        <taxon>Phreatobacteraceae</taxon>
        <taxon>Phreatobacter</taxon>
    </lineage>
</organism>
<dbReference type="InterPro" id="IPR005247">
    <property type="entry name" value="YbhB_YbcL/LppC-like"/>
</dbReference>
<dbReference type="KEGG" id="pstg:E8M01_17510"/>
<accession>A0A4D7B6K6</accession>
<dbReference type="Pfam" id="PF01161">
    <property type="entry name" value="PBP"/>
    <property type="match status" value="1"/>
</dbReference>
<dbReference type="SUPFAM" id="SSF49777">
    <property type="entry name" value="PEBP-like"/>
    <property type="match status" value="1"/>
</dbReference>
<dbReference type="InterPro" id="IPR036610">
    <property type="entry name" value="PEBP-like_sf"/>
</dbReference>
<keyword evidence="2" id="KW-1185">Reference proteome</keyword>